<keyword evidence="9" id="KW-0130">Cell adhesion</keyword>
<sequence length="410" mass="47174">MALFRCQNFHHSMNPRFRLHSQIFSNQISRKCRRSVRDKSIRQYSFFAPFSWFGKRFSSKTPHLAESPRYRQWMMKERTIWGVTQCPSSLAAHISFILLAISYGFSDMLHLRCLAVLSGIFMMFYNRWHPHGRPLWLPFRWNFMFCVINAVHIGLILDLERRSKNISRAEAQLYDTVFFATGLSQVDYMKLLNRGKFVKFKVGDKLTVEGTSNNRVYLIAHGGAKVIVNDKLVYELSEHQFVGEMGIAVGLRISTSLKSAASVEITKPTECLIWTRGALIDLLEENPDIAKGFQAAVSLDLARKALNGRGKPSSEDGADQPHTMNSRNFAQYVAILTAILSDGKTLPHERNILKRFRYLHLIEDSEHSRLLKERGWTDEEFENGAKESILKQEQEQNHPVQPAPDLSFFD</sequence>
<accession>A0A6A7G877</accession>
<organism evidence="17">
    <name type="scientific">Hirondellea gigas</name>
    <dbReference type="NCBI Taxonomy" id="1518452"/>
    <lineage>
        <taxon>Eukaryota</taxon>
        <taxon>Metazoa</taxon>
        <taxon>Ecdysozoa</taxon>
        <taxon>Arthropoda</taxon>
        <taxon>Crustacea</taxon>
        <taxon>Multicrustacea</taxon>
        <taxon>Malacostraca</taxon>
        <taxon>Eumalacostraca</taxon>
        <taxon>Peracarida</taxon>
        <taxon>Amphipoda</taxon>
        <taxon>Amphilochidea</taxon>
        <taxon>Lysianassida</taxon>
        <taxon>Lysianassidira</taxon>
        <taxon>Lysianassoidea</taxon>
        <taxon>Lysianassidae</taxon>
        <taxon>Hirondellea</taxon>
    </lineage>
</organism>
<evidence type="ECO:0000256" key="4">
    <source>
        <dbReference type="ARBA" id="ARBA00007146"/>
    </source>
</evidence>
<dbReference type="PANTHER" id="PTHR12101">
    <property type="entry name" value="POPEYE DOMAIN CONTAINING PROTEIN"/>
    <property type="match status" value="1"/>
</dbReference>
<keyword evidence="8 15" id="KW-0812">Transmembrane</keyword>
<dbReference type="PROSITE" id="PS50042">
    <property type="entry name" value="CNMP_BINDING_3"/>
    <property type="match status" value="1"/>
</dbReference>
<evidence type="ECO:0000256" key="11">
    <source>
        <dbReference type="ARBA" id="ARBA00022989"/>
    </source>
</evidence>
<dbReference type="GO" id="GO:0004180">
    <property type="term" value="F:carboxypeptidase activity"/>
    <property type="evidence" value="ECO:0007669"/>
    <property type="project" value="UniProtKB-KW"/>
</dbReference>
<keyword evidence="7" id="KW-1003">Cell membrane</keyword>
<evidence type="ECO:0000256" key="14">
    <source>
        <dbReference type="SAM" id="MobiDB-lite"/>
    </source>
</evidence>
<keyword evidence="13" id="KW-0325">Glycoprotein</keyword>
<evidence type="ECO:0000256" key="12">
    <source>
        <dbReference type="ARBA" id="ARBA00023136"/>
    </source>
</evidence>
<dbReference type="EMBL" id="IACT01007918">
    <property type="protein sequence ID" value="LAC27030.1"/>
    <property type="molecule type" value="mRNA"/>
</dbReference>
<keyword evidence="11 15" id="KW-1133">Transmembrane helix</keyword>
<keyword evidence="12 15" id="KW-0472">Membrane</keyword>
<keyword evidence="17" id="KW-0645">Protease</keyword>
<name>A0A6A7G877_9CRUS</name>
<comment type="subcellular location">
    <subcellularLocation>
        <location evidence="3">Cell junction</location>
        <location evidence="3">Tight junction</location>
    </subcellularLocation>
    <subcellularLocation>
        <location evidence="1">Lateral cell membrane</location>
    </subcellularLocation>
    <subcellularLocation>
        <location evidence="2">Membrane</location>
        <topology evidence="2">Multi-pass membrane protein</topology>
    </subcellularLocation>
</comment>
<keyword evidence="17" id="KW-0121">Carboxypeptidase</keyword>
<evidence type="ECO:0000256" key="1">
    <source>
        <dbReference type="ARBA" id="ARBA00004124"/>
    </source>
</evidence>
<protein>
    <submittedName>
        <fullName evidence="17">Penicillin-resistant dd-carboxypeptidase</fullName>
    </submittedName>
</protein>
<dbReference type="InterPro" id="IPR014710">
    <property type="entry name" value="RmlC-like_jellyroll"/>
</dbReference>
<feature type="domain" description="Cyclic nucleotide-binding" evidence="16">
    <location>
        <begin position="179"/>
        <end position="291"/>
    </location>
</feature>
<evidence type="ECO:0000256" key="5">
    <source>
        <dbReference type="ARBA" id="ARBA00022427"/>
    </source>
</evidence>
<dbReference type="InterPro" id="IPR018490">
    <property type="entry name" value="cNMP-bd_dom_sf"/>
</dbReference>
<reference evidence="17" key="1">
    <citation type="submission" date="2017-11" db="EMBL/GenBank/DDBJ databases">
        <title>The sensing device of the deep-sea amphipod.</title>
        <authorList>
            <person name="Kobayashi H."/>
            <person name="Nagahama T."/>
            <person name="Arai W."/>
            <person name="Sasagawa Y."/>
            <person name="Umeda M."/>
            <person name="Hayashi T."/>
            <person name="Nikaido I."/>
            <person name="Watanabe H."/>
            <person name="Oguri K."/>
            <person name="Kitazato H."/>
            <person name="Fujioka K."/>
            <person name="Kido Y."/>
            <person name="Takami H."/>
        </authorList>
    </citation>
    <scope>NUCLEOTIDE SEQUENCE</scope>
    <source>
        <tissue evidence="17">Whole body</tissue>
    </source>
</reference>
<dbReference type="CDD" id="cd00038">
    <property type="entry name" value="CAP_ED"/>
    <property type="match status" value="1"/>
</dbReference>
<dbReference type="SUPFAM" id="SSF51206">
    <property type="entry name" value="cAMP-binding domain-like"/>
    <property type="match status" value="1"/>
</dbReference>
<proteinExistence type="evidence at transcript level"/>
<keyword evidence="10" id="KW-0965">Cell junction</keyword>
<dbReference type="AlphaFoldDB" id="A0A6A7G877"/>
<dbReference type="InterPro" id="IPR055272">
    <property type="entry name" value="POPDC1-3_dom"/>
</dbReference>
<dbReference type="InterPro" id="IPR000595">
    <property type="entry name" value="cNMP-bd_dom"/>
</dbReference>
<feature type="transmembrane region" description="Helical" evidence="15">
    <location>
        <begin position="79"/>
        <end position="103"/>
    </location>
</feature>
<dbReference type="GO" id="GO:0030552">
    <property type="term" value="F:cAMP binding"/>
    <property type="evidence" value="ECO:0007669"/>
    <property type="project" value="TreeGrafter"/>
</dbReference>
<keyword evidence="17" id="KW-0378">Hydrolase</keyword>
<dbReference type="GO" id="GO:0042383">
    <property type="term" value="C:sarcolemma"/>
    <property type="evidence" value="ECO:0007669"/>
    <property type="project" value="TreeGrafter"/>
</dbReference>
<evidence type="ECO:0000256" key="13">
    <source>
        <dbReference type="ARBA" id="ARBA00023180"/>
    </source>
</evidence>
<evidence type="ECO:0000256" key="15">
    <source>
        <dbReference type="SAM" id="Phobius"/>
    </source>
</evidence>
<evidence type="ECO:0000259" key="16">
    <source>
        <dbReference type="PROSITE" id="PS50042"/>
    </source>
</evidence>
<evidence type="ECO:0000256" key="9">
    <source>
        <dbReference type="ARBA" id="ARBA00022889"/>
    </source>
</evidence>
<feature type="region of interest" description="Disordered" evidence="14">
    <location>
        <begin position="383"/>
        <end position="410"/>
    </location>
</feature>
<dbReference type="Gene3D" id="2.60.120.10">
    <property type="entry name" value="Jelly Rolls"/>
    <property type="match status" value="1"/>
</dbReference>
<evidence type="ECO:0000313" key="17">
    <source>
        <dbReference type="EMBL" id="LAC27030.1"/>
    </source>
</evidence>
<dbReference type="GO" id="GO:0016328">
    <property type="term" value="C:lateral plasma membrane"/>
    <property type="evidence" value="ECO:0007669"/>
    <property type="project" value="UniProtKB-SubCell"/>
</dbReference>
<evidence type="ECO:0000256" key="10">
    <source>
        <dbReference type="ARBA" id="ARBA00022949"/>
    </source>
</evidence>
<evidence type="ECO:0000256" key="2">
    <source>
        <dbReference type="ARBA" id="ARBA00004141"/>
    </source>
</evidence>
<evidence type="ECO:0000256" key="8">
    <source>
        <dbReference type="ARBA" id="ARBA00022692"/>
    </source>
</evidence>
<feature type="compositionally biased region" description="Basic and acidic residues" evidence="14">
    <location>
        <begin position="383"/>
        <end position="396"/>
    </location>
</feature>
<evidence type="ECO:0000256" key="7">
    <source>
        <dbReference type="ARBA" id="ARBA00022475"/>
    </source>
</evidence>
<comment type="similarity">
    <text evidence="4">Belongs to the popeye family.</text>
</comment>
<dbReference type="InterPro" id="IPR006916">
    <property type="entry name" value="POPDC1-3"/>
</dbReference>
<dbReference type="GO" id="GO:0007155">
    <property type="term" value="P:cell adhesion"/>
    <property type="evidence" value="ECO:0007669"/>
    <property type="project" value="UniProtKB-KW"/>
</dbReference>
<feature type="transmembrane region" description="Helical" evidence="15">
    <location>
        <begin position="137"/>
        <end position="157"/>
    </location>
</feature>
<dbReference type="SMART" id="SM00100">
    <property type="entry name" value="cNMP"/>
    <property type="match status" value="1"/>
</dbReference>
<dbReference type="Pfam" id="PF04831">
    <property type="entry name" value="POPDC1-3"/>
    <property type="match status" value="1"/>
</dbReference>
<keyword evidence="5" id="KW-0796">Tight junction</keyword>
<dbReference type="GO" id="GO:0005923">
    <property type="term" value="C:bicellular tight junction"/>
    <property type="evidence" value="ECO:0007669"/>
    <property type="project" value="UniProtKB-SubCell"/>
</dbReference>
<feature type="transmembrane region" description="Helical" evidence="15">
    <location>
        <begin position="109"/>
        <end position="125"/>
    </location>
</feature>
<evidence type="ECO:0000256" key="3">
    <source>
        <dbReference type="ARBA" id="ARBA00004435"/>
    </source>
</evidence>
<evidence type="ECO:0000256" key="6">
    <source>
        <dbReference type="ARBA" id="ARBA00022473"/>
    </source>
</evidence>
<dbReference type="PANTHER" id="PTHR12101:SF17">
    <property type="entry name" value="BLOOD VESSEL EPICARDIAL SUBSTANCE"/>
    <property type="match status" value="1"/>
</dbReference>
<keyword evidence="6" id="KW-0217">Developmental protein</keyword>